<keyword evidence="9" id="KW-1185">Reference proteome</keyword>
<evidence type="ECO:0000313" key="9">
    <source>
        <dbReference type="Proteomes" id="UP001209878"/>
    </source>
</evidence>
<dbReference type="EMBL" id="JAODUO010000213">
    <property type="protein sequence ID" value="KAK2186101.1"/>
    <property type="molecule type" value="Genomic_DNA"/>
</dbReference>
<dbReference type="SUPFAM" id="SSF53474">
    <property type="entry name" value="alpha/beta-Hydrolases"/>
    <property type="match status" value="1"/>
</dbReference>
<evidence type="ECO:0000256" key="2">
    <source>
        <dbReference type="ARBA" id="ARBA00022692"/>
    </source>
</evidence>
<evidence type="ECO:0000256" key="6">
    <source>
        <dbReference type="ARBA" id="ARBA00034303"/>
    </source>
</evidence>
<evidence type="ECO:0008006" key="10">
    <source>
        <dbReference type="Google" id="ProtNLM"/>
    </source>
</evidence>
<keyword evidence="5" id="KW-0539">Nucleus</keyword>
<dbReference type="GO" id="GO:0005640">
    <property type="term" value="C:nuclear outer membrane"/>
    <property type="evidence" value="ECO:0007669"/>
    <property type="project" value="UniProtKB-SubCell"/>
</dbReference>
<feature type="transmembrane region" description="Helical" evidence="7">
    <location>
        <begin position="190"/>
        <end position="210"/>
    </location>
</feature>
<evidence type="ECO:0000256" key="3">
    <source>
        <dbReference type="ARBA" id="ARBA00022989"/>
    </source>
</evidence>
<dbReference type="Proteomes" id="UP001209878">
    <property type="component" value="Unassembled WGS sequence"/>
</dbReference>
<keyword evidence="4 7" id="KW-0472">Membrane</keyword>
<evidence type="ECO:0000256" key="1">
    <source>
        <dbReference type="ARBA" id="ARBA00007387"/>
    </source>
</evidence>
<accession>A0AAD9P165</accession>
<reference evidence="8" key="1">
    <citation type="journal article" date="2023" name="Mol. Biol. Evol.">
        <title>Third-Generation Sequencing Reveals the Adaptive Role of the Epigenome in Three Deep-Sea Polychaetes.</title>
        <authorList>
            <person name="Perez M."/>
            <person name="Aroh O."/>
            <person name="Sun Y."/>
            <person name="Lan Y."/>
            <person name="Juniper S.K."/>
            <person name="Young C.R."/>
            <person name="Angers B."/>
            <person name="Qian P.Y."/>
        </authorList>
    </citation>
    <scope>NUCLEOTIDE SEQUENCE</scope>
    <source>
        <strain evidence="8">R07B-5</strain>
    </source>
</reference>
<dbReference type="InterPro" id="IPR029058">
    <property type="entry name" value="AB_hydrolase_fold"/>
</dbReference>
<evidence type="ECO:0000256" key="4">
    <source>
        <dbReference type="ARBA" id="ARBA00023136"/>
    </source>
</evidence>
<comment type="similarity">
    <text evidence="1">Belongs to the TMEM53 family.</text>
</comment>
<dbReference type="PANTHER" id="PTHR12265">
    <property type="entry name" value="TRANSMEMBRANE PROTEIN 53"/>
    <property type="match status" value="1"/>
</dbReference>
<keyword evidence="3 7" id="KW-1133">Transmembrane helix</keyword>
<comment type="subcellular location">
    <subcellularLocation>
        <location evidence="6">Nucleus outer membrane</location>
        <topology evidence="6">Single-pass membrane protein</topology>
    </subcellularLocation>
</comment>
<dbReference type="PANTHER" id="PTHR12265:SF30">
    <property type="entry name" value="TRANSMEMBRANE PROTEIN 53"/>
    <property type="match status" value="1"/>
</dbReference>
<gene>
    <name evidence="8" type="ORF">NP493_213g02024</name>
</gene>
<sequence length="307" mass="35179">MAQQEDQDGELEYHITFPSPYSSDLSHDAGVSGDLFGGEDAPRNEKVDEVDMELQQHLLKEPVVIVLGWSGCSDQQLARYSEMYDSKSCITIRYTASTDTILYHSSNLKPAATKLLELLIDLNLEGNPIFVHIFSKGGAYVYRYLTELVHCDKKYWHIKIMGTIFDSGPAKYRLLNEFKEAMSLAMNRMIITRIIIAIYCLMYFLGMVFVDSLRKTPLRQYDIHDAIKNDPSKAPQLYLYSNADDVTLASEVTEIVKYRKDNGRDVKSVCWDDSGHVQHFTVHRESYIKTCHDFLDMCIGRGWNEQA</sequence>
<evidence type="ECO:0000256" key="7">
    <source>
        <dbReference type="SAM" id="Phobius"/>
    </source>
</evidence>
<keyword evidence="2 7" id="KW-0812">Transmembrane</keyword>
<dbReference type="AlphaFoldDB" id="A0AAD9P165"/>
<proteinExistence type="inferred from homology"/>
<evidence type="ECO:0000313" key="8">
    <source>
        <dbReference type="EMBL" id="KAK2186101.1"/>
    </source>
</evidence>
<dbReference type="Pfam" id="PF05705">
    <property type="entry name" value="DUF829"/>
    <property type="match status" value="1"/>
</dbReference>
<organism evidence="8 9">
    <name type="scientific">Ridgeia piscesae</name>
    <name type="common">Tubeworm</name>
    <dbReference type="NCBI Taxonomy" id="27915"/>
    <lineage>
        <taxon>Eukaryota</taxon>
        <taxon>Metazoa</taxon>
        <taxon>Spiralia</taxon>
        <taxon>Lophotrochozoa</taxon>
        <taxon>Annelida</taxon>
        <taxon>Polychaeta</taxon>
        <taxon>Sedentaria</taxon>
        <taxon>Canalipalpata</taxon>
        <taxon>Sabellida</taxon>
        <taxon>Siboglinidae</taxon>
        <taxon>Ridgeia</taxon>
    </lineage>
</organism>
<protein>
    <recommendedName>
        <fullName evidence="10">Transmembrane protein 53</fullName>
    </recommendedName>
</protein>
<comment type="caution">
    <text evidence="8">The sequence shown here is derived from an EMBL/GenBank/DDBJ whole genome shotgun (WGS) entry which is preliminary data.</text>
</comment>
<name>A0AAD9P165_RIDPI</name>
<evidence type="ECO:0000256" key="5">
    <source>
        <dbReference type="ARBA" id="ARBA00023242"/>
    </source>
</evidence>
<dbReference type="InterPro" id="IPR008547">
    <property type="entry name" value="DUF829_TMEM53"/>
</dbReference>